<dbReference type="RefSeq" id="WP_143984853.1">
    <property type="nucleotide sequence ID" value="NZ_CP041692.1"/>
</dbReference>
<dbReference type="KEGG" id="mik:FOE78_02075"/>
<reference evidence="2 3" key="1">
    <citation type="submission" date="2019-07" db="EMBL/GenBank/DDBJ databases">
        <title>Microlunatus dokdonensis sp. nov. isolated from the rhizospheric soil of the wild plant Elymus tsukushiensis.</title>
        <authorList>
            <person name="Ghim S.-Y."/>
            <person name="Hwang Y.-J."/>
            <person name="Son J.-S."/>
            <person name="Shin J.-H."/>
        </authorList>
    </citation>
    <scope>NUCLEOTIDE SEQUENCE [LARGE SCALE GENOMIC DNA]</scope>
    <source>
        <strain evidence="2 3">KUDC0627</strain>
    </source>
</reference>
<sequence length="176" mass="19387">MDMGGFATVMVILMMVIVAFAVVAWMVGQRAKEKREDEFGKLAASRGWQFLAEDNSYAKRWQGKPFERGGRANNIILGHHRNRAFCSFQYSYTSSSYNGKTTTTHTHNFMVVVVSLPAAVPEFSVGAEGAFGGKVAEAFGFHRINTGDDDFDNTFKINATTRTSVVGCCSPDWSSC</sequence>
<dbReference type="Proteomes" id="UP000319263">
    <property type="component" value="Chromosome"/>
</dbReference>
<dbReference type="OrthoDB" id="190895at2"/>
<proteinExistence type="predicted"/>
<dbReference type="AlphaFoldDB" id="A0A516PUI5"/>
<evidence type="ECO:0000256" key="1">
    <source>
        <dbReference type="SAM" id="Phobius"/>
    </source>
</evidence>
<feature type="transmembrane region" description="Helical" evidence="1">
    <location>
        <begin position="6"/>
        <end position="27"/>
    </location>
</feature>
<protein>
    <submittedName>
        <fullName evidence="2">Uncharacterized protein</fullName>
    </submittedName>
</protein>
<accession>A0A516PUI5</accession>
<dbReference type="EMBL" id="CP041692">
    <property type="protein sequence ID" value="QDP94866.1"/>
    <property type="molecule type" value="Genomic_DNA"/>
</dbReference>
<evidence type="ECO:0000313" key="2">
    <source>
        <dbReference type="EMBL" id="QDP94866.1"/>
    </source>
</evidence>
<organism evidence="2 3">
    <name type="scientific">Microlunatus elymi</name>
    <dbReference type="NCBI Taxonomy" id="2596828"/>
    <lineage>
        <taxon>Bacteria</taxon>
        <taxon>Bacillati</taxon>
        <taxon>Actinomycetota</taxon>
        <taxon>Actinomycetes</taxon>
        <taxon>Propionibacteriales</taxon>
        <taxon>Propionibacteriaceae</taxon>
        <taxon>Microlunatus</taxon>
    </lineage>
</organism>
<keyword evidence="1" id="KW-0812">Transmembrane</keyword>
<keyword evidence="1" id="KW-0472">Membrane</keyword>
<gene>
    <name evidence="2" type="ORF">FOE78_02075</name>
</gene>
<keyword evidence="3" id="KW-1185">Reference proteome</keyword>
<keyword evidence="1" id="KW-1133">Transmembrane helix</keyword>
<evidence type="ECO:0000313" key="3">
    <source>
        <dbReference type="Proteomes" id="UP000319263"/>
    </source>
</evidence>
<name>A0A516PUI5_9ACTN</name>